<proteinExistence type="predicted"/>
<dbReference type="Proteomes" id="UP000653305">
    <property type="component" value="Unassembled WGS sequence"/>
</dbReference>
<protein>
    <submittedName>
        <fullName evidence="1">Uncharacterized protein</fullName>
    </submittedName>
</protein>
<keyword evidence="2" id="KW-1185">Reference proteome</keyword>
<dbReference type="EMBL" id="BMAC01000138">
    <property type="protein sequence ID" value="GFP87132.1"/>
    <property type="molecule type" value="Genomic_DNA"/>
</dbReference>
<gene>
    <name evidence="1" type="ORF">PHJA_000856900</name>
</gene>
<evidence type="ECO:0000313" key="1">
    <source>
        <dbReference type="EMBL" id="GFP87132.1"/>
    </source>
</evidence>
<accession>A0A830BLS6</accession>
<name>A0A830BLS6_9LAMI</name>
<evidence type="ECO:0000313" key="2">
    <source>
        <dbReference type="Proteomes" id="UP000653305"/>
    </source>
</evidence>
<feature type="non-terminal residue" evidence="1">
    <location>
        <position position="1"/>
    </location>
</feature>
<sequence>ELYVHLMTIVTTMLTNQSAVLFQLNSDLTSSILSTIKPIISFFTPFEQFLPKLLRAFDINQKFVTIVMDDSPSFYHVSSLDNKLSLSIEELLERYSFIFPDRVVFVSRGFLILAIGSESGRVLNRTTFTPSRRASSSDDRHKSEISCVEKEEVTHTTRGSYCHYSLED</sequence>
<comment type="caution">
    <text evidence="1">The sequence shown here is derived from an EMBL/GenBank/DDBJ whole genome shotgun (WGS) entry which is preliminary data.</text>
</comment>
<dbReference type="AlphaFoldDB" id="A0A830BLS6"/>
<reference evidence="1" key="1">
    <citation type="submission" date="2020-07" db="EMBL/GenBank/DDBJ databases">
        <title>Ethylene signaling mediates host invasion by parasitic plants.</title>
        <authorList>
            <person name="Yoshida S."/>
        </authorList>
    </citation>
    <scope>NUCLEOTIDE SEQUENCE</scope>
    <source>
        <strain evidence="1">Okayama</strain>
    </source>
</reference>
<organism evidence="1 2">
    <name type="scientific">Phtheirospermum japonicum</name>
    <dbReference type="NCBI Taxonomy" id="374723"/>
    <lineage>
        <taxon>Eukaryota</taxon>
        <taxon>Viridiplantae</taxon>
        <taxon>Streptophyta</taxon>
        <taxon>Embryophyta</taxon>
        <taxon>Tracheophyta</taxon>
        <taxon>Spermatophyta</taxon>
        <taxon>Magnoliopsida</taxon>
        <taxon>eudicotyledons</taxon>
        <taxon>Gunneridae</taxon>
        <taxon>Pentapetalae</taxon>
        <taxon>asterids</taxon>
        <taxon>lamiids</taxon>
        <taxon>Lamiales</taxon>
        <taxon>Orobanchaceae</taxon>
        <taxon>Orobanchaceae incertae sedis</taxon>
        <taxon>Phtheirospermum</taxon>
    </lineage>
</organism>